<dbReference type="Proteomes" id="UP000015530">
    <property type="component" value="Unassembled WGS sequence"/>
</dbReference>
<reference evidence="2" key="1">
    <citation type="journal article" date="2013" name="Mol. Plant Microbe Interact.">
        <title>Global aspects of pacC regulation of pathogenicity genes in Colletotrichum gloeosporioides as revealed by transcriptome analysis.</title>
        <authorList>
            <person name="Alkan N."/>
            <person name="Meng X."/>
            <person name="Friedlander G."/>
            <person name="Reuveni E."/>
            <person name="Sukno S."/>
            <person name="Sherman A."/>
            <person name="Thon M."/>
            <person name="Fluhr R."/>
            <person name="Prusky D."/>
        </authorList>
    </citation>
    <scope>NUCLEOTIDE SEQUENCE [LARGE SCALE GENOMIC DNA]</scope>
    <source>
        <strain evidence="2">Cg-14</strain>
    </source>
</reference>
<gene>
    <name evidence="1" type="ORF">CGLO_08248</name>
</gene>
<evidence type="ECO:0000313" key="2">
    <source>
        <dbReference type="Proteomes" id="UP000015530"/>
    </source>
</evidence>
<proteinExistence type="predicted"/>
<evidence type="ECO:0000313" key="1">
    <source>
        <dbReference type="EMBL" id="EQB52148.1"/>
    </source>
</evidence>
<organism evidence="1 2">
    <name type="scientific">Colletotrichum gloeosporioides (strain Cg-14)</name>
    <name type="common">Anthracnose fungus</name>
    <name type="synonym">Glomerella cingulata</name>
    <dbReference type="NCBI Taxonomy" id="1237896"/>
    <lineage>
        <taxon>Eukaryota</taxon>
        <taxon>Fungi</taxon>
        <taxon>Dikarya</taxon>
        <taxon>Ascomycota</taxon>
        <taxon>Pezizomycotina</taxon>
        <taxon>Sordariomycetes</taxon>
        <taxon>Hypocreomycetidae</taxon>
        <taxon>Glomerellales</taxon>
        <taxon>Glomerellaceae</taxon>
        <taxon>Colletotrichum</taxon>
        <taxon>Colletotrichum gloeosporioides species complex</taxon>
    </lineage>
</organism>
<dbReference type="EMBL" id="AMYD01001647">
    <property type="protein sequence ID" value="EQB52148.1"/>
    <property type="molecule type" value="Genomic_DNA"/>
</dbReference>
<comment type="caution">
    <text evidence="1">The sequence shown here is derived from an EMBL/GenBank/DDBJ whole genome shotgun (WGS) entry which is preliminary data.</text>
</comment>
<name>T0KGT5_COLGC</name>
<protein>
    <submittedName>
        <fullName evidence="1">Uncharacterized protein</fullName>
    </submittedName>
</protein>
<sequence length="12" mass="1402">MLHLFATVSNLR</sequence>
<dbReference type="HOGENOM" id="CLU_3436803_0_0_1"/>
<accession>T0KGT5</accession>